<organism evidence="2 3">
    <name type="scientific">Rotaria sordida</name>
    <dbReference type="NCBI Taxonomy" id="392033"/>
    <lineage>
        <taxon>Eukaryota</taxon>
        <taxon>Metazoa</taxon>
        <taxon>Spiralia</taxon>
        <taxon>Gnathifera</taxon>
        <taxon>Rotifera</taxon>
        <taxon>Eurotatoria</taxon>
        <taxon>Bdelloidea</taxon>
        <taxon>Philodinida</taxon>
        <taxon>Philodinidae</taxon>
        <taxon>Rotaria</taxon>
    </lineage>
</organism>
<protein>
    <recommendedName>
        <fullName evidence="1">Aldehyde dehydrogenase domain-containing protein</fullName>
    </recommendedName>
</protein>
<dbReference type="SUPFAM" id="SSF53720">
    <property type="entry name" value="ALDH-like"/>
    <property type="match status" value="2"/>
</dbReference>
<evidence type="ECO:0000313" key="3">
    <source>
        <dbReference type="Proteomes" id="UP000663836"/>
    </source>
</evidence>
<proteinExistence type="predicted"/>
<feature type="non-terminal residue" evidence="2">
    <location>
        <position position="1"/>
    </location>
</feature>
<dbReference type="EMBL" id="CAJOBD010013150">
    <property type="protein sequence ID" value="CAF4187772.1"/>
    <property type="molecule type" value="Genomic_DNA"/>
</dbReference>
<comment type="caution">
    <text evidence="2">The sequence shown here is derived from an EMBL/GenBank/DDBJ whole genome shotgun (WGS) entry which is preliminary data.</text>
</comment>
<dbReference type="Pfam" id="PF00171">
    <property type="entry name" value="Aldedh"/>
    <property type="match status" value="2"/>
</dbReference>
<dbReference type="InterPro" id="IPR016162">
    <property type="entry name" value="Ald_DH_N"/>
</dbReference>
<dbReference type="InterPro" id="IPR015590">
    <property type="entry name" value="Aldehyde_DH_dom"/>
</dbReference>
<gene>
    <name evidence="2" type="ORF">JBS370_LOCUS35863</name>
</gene>
<dbReference type="AlphaFoldDB" id="A0A820ADW0"/>
<dbReference type="PANTHER" id="PTHR11699">
    <property type="entry name" value="ALDEHYDE DEHYDROGENASE-RELATED"/>
    <property type="match status" value="1"/>
</dbReference>
<reference evidence="2" key="1">
    <citation type="submission" date="2021-02" db="EMBL/GenBank/DDBJ databases">
        <authorList>
            <person name="Nowell W R."/>
        </authorList>
    </citation>
    <scope>NUCLEOTIDE SEQUENCE</scope>
</reference>
<feature type="domain" description="Aldehyde dehydrogenase" evidence="1">
    <location>
        <begin position="92"/>
        <end position="152"/>
    </location>
</feature>
<dbReference type="Gene3D" id="3.40.309.10">
    <property type="entry name" value="Aldehyde Dehydrogenase, Chain A, domain 2"/>
    <property type="match status" value="1"/>
</dbReference>
<dbReference type="Gene3D" id="3.40.605.10">
    <property type="entry name" value="Aldehyde Dehydrogenase, Chain A, domain 1"/>
    <property type="match status" value="1"/>
</dbReference>
<name>A0A820ADW0_9BILA</name>
<evidence type="ECO:0000313" key="2">
    <source>
        <dbReference type="EMBL" id="CAF4187772.1"/>
    </source>
</evidence>
<dbReference type="InterPro" id="IPR016161">
    <property type="entry name" value="Ald_DH/histidinol_DH"/>
</dbReference>
<evidence type="ECO:0000259" key="1">
    <source>
        <dbReference type="Pfam" id="PF00171"/>
    </source>
</evidence>
<sequence length="152" mass="16844">SDPDKAIEAAEKGFQYDSPWRKSDPAAHAQLICKRADLLLRVVDYLARLETLNSEKLLQESYCEILGAGVCLDYYVGWTDQIIGETFPSESIDVSVRTAHRAVFTHAGQVYFAASKIFVHSTLHVAFVSKSVELAKTRIVGDPFNSTTKHGP</sequence>
<feature type="domain" description="Aldehyde dehydrogenase" evidence="1">
    <location>
        <begin position="2"/>
        <end position="90"/>
    </location>
</feature>
<accession>A0A820ADW0</accession>
<dbReference type="GO" id="GO:0016620">
    <property type="term" value="F:oxidoreductase activity, acting on the aldehyde or oxo group of donors, NAD or NADP as acceptor"/>
    <property type="evidence" value="ECO:0007669"/>
    <property type="project" value="InterPro"/>
</dbReference>
<dbReference type="InterPro" id="IPR016163">
    <property type="entry name" value="Ald_DH_C"/>
</dbReference>
<dbReference type="Proteomes" id="UP000663836">
    <property type="component" value="Unassembled WGS sequence"/>
</dbReference>